<feature type="region of interest" description="Disordered" evidence="3">
    <location>
        <begin position="1096"/>
        <end position="1150"/>
    </location>
</feature>
<dbReference type="PROSITE" id="PS51375">
    <property type="entry name" value="PPR"/>
    <property type="match status" value="2"/>
</dbReference>
<feature type="compositionally biased region" description="Polar residues" evidence="3">
    <location>
        <begin position="1112"/>
        <end position="1126"/>
    </location>
</feature>
<evidence type="ECO:0000313" key="5">
    <source>
        <dbReference type="Proteomes" id="UP001342314"/>
    </source>
</evidence>
<evidence type="ECO:0000256" key="3">
    <source>
        <dbReference type="SAM" id="MobiDB-lite"/>
    </source>
</evidence>
<feature type="repeat" description="PPR" evidence="2">
    <location>
        <begin position="1356"/>
        <end position="1386"/>
    </location>
</feature>
<evidence type="ECO:0000313" key="4">
    <source>
        <dbReference type="EMBL" id="GJN89629.1"/>
    </source>
</evidence>
<evidence type="ECO:0000256" key="1">
    <source>
        <dbReference type="ARBA" id="ARBA00022737"/>
    </source>
</evidence>
<dbReference type="InterPro" id="IPR002885">
    <property type="entry name" value="PPR_rpt"/>
</dbReference>
<feature type="compositionally biased region" description="Low complexity" evidence="3">
    <location>
        <begin position="290"/>
        <end position="303"/>
    </location>
</feature>
<evidence type="ECO:0008006" key="6">
    <source>
        <dbReference type="Google" id="ProtNLM"/>
    </source>
</evidence>
<dbReference type="NCBIfam" id="TIGR00756">
    <property type="entry name" value="PPR"/>
    <property type="match status" value="2"/>
</dbReference>
<dbReference type="PANTHER" id="PTHR47942">
    <property type="entry name" value="TETRATRICOPEPTIDE REPEAT (TPR)-LIKE SUPERFAMILY PROTEIN-RELATED"/>
    <property type="match status" value="1"/>
</dbReference>
<feature type="region of interest" description="Disordered" evidence="3">
    <location>
        <begin position="1581"/>
        <end position="1610"/>
    </location>
</feature>
<sequence length="1668" mass="179925">MVVNLSYKFTHLAQSFRPHHHFNTLRNAFPSTHPAGFDFTSNVFGSVSNAASNAGSGATTTTLGVAAGALGAGAGAAAGAGSGGAAGGAGGASSKAGSWASHWGFQGKSLSQGQAAQADSQLDDADDLRSIAHARRRTFLRSTSSQLPARAAPLAARARQNSLSQRAPADLLRADEAGLSGIRLSGAELQKRYHSAFARGGGSSEEAAELEREADEIDVEVGTDVLRSGRRASISNRPTMTLASPFVITTTPMVAHKRRPSVPAAAQRGMHTSTSALASSSARPPPPSSNPSDPSFAAAPPAATVSRVRRNSTSALPSSSEPLVDLPPARSASPGRYTRELRPPSGSPLDANDASRQPRWPGSPPPHGRRRPFLEDTLTPEMEERRNAILAAEKTGKPALVERAVQQYLADPTKWSTLVHNTAISALHRTRRPNEPLDRIVQLYNQLFESDRLKPNRTSYELVLKAFLVRDGEVRELVRFIEKRQRKKLLANAARGPWDVRIAPATEADSTSAVPSIEGLENNATLERERQRLEALQGADYDYFQPALQIYEALGSLADKLHSQIPTMLIQAAAARGQVDTALSLFERMERSRHQKPGQLAYQALITVYGQHEKDSAAILEVLEAYLAARQSGELVYAKDSANKDVEARKLSSGRPVYRQIPVKQKYDTEPRYEEAAEGFNGFAGRDEWVWGYAMKSLFDAGDAAGAVALLERLLVAQNSLDPLPLGYPATLTSPTLARIVIGFIDAADEGSAKKWFDRYANPQEPSTSDVPPHGSYILPLYVAIQKNLGDLANHIFRTYLARVNADFRLAISEFVAVVDLNLARAWSAQTQDERTLALDAVAEFRAAFERAARSGHVVGDLGADFALSTGLLSRITQALGCSGRTADAAATFVEFANIVRAHMRRLPEDSAVAKQQGIRSRTDWVLRAVDAASGALGFRPSKTVPGQIEVSAGVARPSLKDAVKVVGWNNKLRNVVGWAPIPRLELAVAEAYLTAREGVNGDATALDLSGDEWFTVVEAFAHSAALINRGMKPDFAFPGFEVAFSDFAASGAEIPIGGAYNYDALAAALKTAGFNSEQIRGVVEILARQAVAPVEPEPEPAPVAVEEDAASLTSDSLGPATSATAPSVAEETASEPAQYPTPPSTPPAYLAELPAEAAPAPPTAEFDKLSRALSDKLDALVFAGKTNEALQTALHAAQEGRLAHSEAYGRLIEQLGRNHRIAETRQVYLLAYQALGAMEGQPEAQSVAWTMLEDRMMVALAQAGELADVGHHRDRLLQAGCAPSADAYAAMILNMRDTTDDAAVALTLFEESQRLNVRPNVYLFNTLISKLSRARRAKEALEYFELMKQYGLRPSSITYGAIINACCKTGDDVSAAYLFTEMVSDPEFKPRVPPYNTMIQFYTSTKPDRERALHYYNELVRARVAPTGHTFKLLLDAYGTIGEPDLDRMQQVFAQLVRTRGVSVSGAHWASLITAYGIHAKQLDRALAIFDSIATHPTSKHNPNGPQPDAVVYEALINALVANQRAELCDKYLEQMRARSVRMTAYVANSLIKGYASQGLYDRARAVFFSLADPASGVASLGNHPIDRHPKHHHQGAQQPASSDEPTFREPSTYEAMIRCELAAGEGVRAAEVLRMAEARAFPPAVIGRLQKLLAAEGIEALPLQQQ</sequence>
<accession>A0AAV5GK84</accession>
<dbReference type="PANTHER" id="PTHR47942:SF63">
    <property type="entry name" value="PENTATRICOPEPTIDE REPEAT-CONTAINING PROTEIN"/>
    <property type="match status" value="1"/>
</dbReference>
<name>A0AAV5GK84_9BASI</name>
<evidence type="ECO:0000256" key="2">
    <source>
        <dbReference type="PROSITE-ProRule" id="PRU00708"/>
    </source>
</evidence>
<dbReference type="InterPro" id="IPR011990">
    <property type="entry name" value="TPR-like_helical_dom_sf"/>
</dbReference>
<dbReference type="EMBL" id="BQKY01000005">
    <property type="protein sequence ID" value="GJN89629.1"/>
    <property type="molecule type" value="Genomic_DNA"/>
</dbReference>
<dbReference type="Pfam" id="PF13812">
    <property type="entry name" value="PPR_3"/>
    <property type="match status" value="1"/>
</dbReference>
<feature type="region of interest" description="Disordered" evidence="3">
    <location>
        <begin position="254"/>
        <end position="380"/>
    </location>
</feature>
<protein>
    <recommendedName>
        <fullName evidence="6">Pentacotripeptide-repeat region of PRORP domain-containing protein</fullName>
    </recommendedName>
</protein>
<keyword evidence="1" id="KW-0677">Repeat</keyword>
<feature type="compositionally biased region" description="Polar residues" evidence="3">
    <location>
        <begin position="311"/>
        <end position="321"/>
    </location>
</feature>
<feature type="compositionally biased region" description="Polar residues" evidence="3">
    <location>
        <begin position="1597"/>
        <end position="1606"/>
    </location>
</feature>
<dbReference type="Proteomes" id="UP001342314">
    <property type="component" value="Unassembled WGS sequence"/>
</dbReference>
<proteinExistence type="predicted"/>
<keyword evidence="5" id="KW-1185">Reference proteome</keyword>
<comment type="caution">
    <text evidence="4">The sequence shown here is derived from an EMBL/GenBank/DDBJ whole genome shotgun (WGS) entry which is preliminary data.</text>
</comment>
<feature type="repeat" description="PPR" evidence="2">
    <location>
        <begin position="1321"/>
        <end position="1355"/>
    </location>
</feature>
<dbReference type="Pfam" id="PF01535">
    <property type="entry name" value="PPR"/>
    <property type="match status" value="2"/>
</dbReference>
<organism evidence="4 5">
    <name type="scientific">Rhodotorula paludigena</name>
    <dbReference type="NCBI Taxonomy" id="86838"/>
    <lineage>
        <taxon>Eukaryota</taxon>
        <taxon>Fungi</taxon>
        <taxon>Dikarya</taxon>
        <taxon>Basidiomycota</taxon>
        <taxon>Pucciniomycotina</taxon>
        <taxon>Microbotryomycetes</taxon>
        <taxon>Sporidiobolales</taxon>
        <taxon>Sporidiobolaceae</taxon>
        <taxon>Rhodotorula</taxon>
    </lineage>
</organism>
<reference evidence="4 5" key="1">
    <citation type="submission" date="2021-12" db="EMBL/GenBank/DDBJ databases">
        <title>High titer production of polyol ester of fatty acids by Rhodotorula paludigena BS15 towards product separation-free biomass refinery.</title>
        <authorList>
            <person name="Mano J."/>
            <person name="Ono H."/>
            <person name="Tanaka T."/>
            <person name="Naito K."/>
            <person name="Sushida H."/>
            <person name="Ike M."/>
            <person name="Tokuyasu K."/>
            <person name="Kitaoka M."/>
        </authorList>
    </citation>
    <scope>NUCLEOTIDE SEQUENCE [LARGE SCALE GENOMIC DNA]</scope>
    <source>
        <strain evidence="4 5">BS15</strain>
    </source>
</reference>
<dbReference type="Gene3D" id="1.25.40.10">
    <property type="entry name" value="Tetratricopeptide repeat domain"/>
    <property type="match status" value="3"/>
</dbReference>
<dbReference type="InterPro" id="IPR051222">
    <property type="entry name" value="PPR/CCM1_RNA-binding"/>
</dbReference>
<gene>
    <name evidence="4" type="ORF">Rhopal_002616-T1</name>
</gene>